<evidence type="ECO:0000256" key="6">
    <source>
        <dbReference type="ARBA" id="ARBA00035292"/>
    </source>
</evidence>
<dbReference type="Pfam" id="PF03948">
    <property type="entry name" value="Ribosomal_L9_C"/>
    <property type="match status" value="1"/>
</dbReference>
<dbReference type="InterPro" id="IPR036791">
    <property type="entry name" value="Ribosomal_bL9_C_sf"/>
</dbReference>
<keyword evidence="2 7" id="KW-0699">rRNA-binding</keyword>
<name>A0A1G2QQA5_9BACT</name>
<comment type="similarity">
    <text evidence="1 7">Belongs to the bacterial ribosomal protein bL9 family.</text>
</comment>
<dbReference type="InterPro" id="IPR009027">
    <property type="entry name" value="Ribosomal_bL9/RNase_H1_N"/>
</dbReference>
<dbReference type="SUPFAM" id="SSF55653">
    <property type="entry name" value="Ribosomal protein L9 C-domain"/>
    <property type="match status" value="1"/>
</dbReference>
<evidence type="ECO:0000313" key="11">
    <source>
        <dbReference type="Proteomes" id="UP000179245"/>
    </source>
</evidence>
<gene>
    <name evidence="7" type="primary">rplI</name>
    <name evidence="10" type="ORF">A2117_02265</name>
</gene>
<dbReference type="GO" id="GO:0019843">
    <property type="term" value="F:rRNA binding"/>
    <property type="evidence" value="ECO:0007669"/>
    <property type="project" value="UniProtKB-UniRule"/>
</dbReference>
<feature type="domain" description="Large ribosomal subunit protein bL9 C-terminal" evidence="9">
    <location>
        <begin position="64"/>
        <end position="145"/>
    </location>
</feature>
<evidence type="ECO:0000256" key="4">
    <source>
        <dbReference type="ARBA" id="ARBA00022980"/>
    </source>
</evidence>
<proteinExistence type="inferred from homology"/>
<dbReference type="InterPro" id="IPR020070">
    <property type="entry name" value="Ribosomal_bL9_N"/>
</dbReference>
<reference evidence="10 11" key="1">
    <citation type="journal article" date="2016" name="Nat. Commun.">
        <title>Thousands of microbial genomes shed light on interconnected biogeochemical processes in an aquifer system.</title>
        <authorList>
            <person name="Anantharaman K."/>
            <person name="Brown C.T."/>
            <person name="Hug L.A."/>
            <person name="Sharon I."/>
            <person name="Castelle C.J."/>
            <person name="Probst A.J."/>
            <person name="Thomas B.C."/>
            <person name="Singh A."/>
            <person name="Wilkins M.J."/>
            <person name="Karaoz U."/>
            <person name="Brodie E.L."/>
            <person name="Williams K.H."/>
            <person name="Hubbard S.S."/>
            <person name="Banfield J.F."/>
        </authorList>
    </citation>
    <scope>NUCLEOTIDE SEQUENCE [LARGE SCALE GENOMIC DNA]</scope>
</reference>
<keyword evidence="5 7" id="KW-0687">Ribonucleoprotein</keyword>
<dbReference type="Pfam" id="PF01281">
    <property type="entry name" value="Ribosomal_L9_N"/>
    <property type="match status" value="1"/>
</dbReference>
<dbReference type="EMBL" id="MHTO01000005">
    <property type="protein sequence ID" value="OHA62658.1"/>
    <property type="molecule type" value="Genomic_DNA"/>
</dbReference>
<evidence type="ECO:0000256" key="2">
    <source>
        <dbReference type="ARBA" id="ARBA00022730"/>
    </source>
</evidence>
<dbReference type="Gene3D" id="3.10.430.100">
    <property type="entry name" value="Ribosomal protein L9, C-terminal domain"/>
    <property type="match status" value="1"/>
</dbReference>
<dbReference type="InterPro" id="IPR000244">
    <property type="entry name" value="Ribosomal_bL9"/>
</dbReference>
<dbReference type="HAMAP" id="MF_00503">
    <property type="entry name" value="Ribosomal_bL9"/>
    <property type="match status" value="1"/>
</dbReference>
<dbReference type="GO" id="GO:0005840">
    <property type="term" value="C:ribosome"/>
    <property type="evidence" value="ECO:0007669"/>
    <property type="project" value="UniProtKB-KW"/>
</dbReference>
<accession>A0A1G2QQA5</accession>
<dbReference type="GO" id="GO:0006412">
    <property type="term" value="P:translation"/>
    <property type="evidence" value="ECO:0007669"/>
    <property type="project" value="UniProtKB-UniRule"/>
</dbReference>
<dbReference type="Gene3D" id="3.40.5.10">
    <property type="entry name" value="Ribosomal protein L9, N-terminal domain"/>
    <property type="match status" value="1"/>
</dbReference>
<organism evidence="10 11">
    <name type="scientific">Candidatus Wildermuthbacteria bacterium GWA2_46_15</name>
    <dbReference type="NCBI Taxonomy" id="1802443"/>
    <lineage>
        <taxon>Bacteria</taxon>
        <taxon>Candidatus Wildermuthiibacteriota</taxon>
    </lineage>
</organism>
<evidence type="ECO:0000259" key="8">
    <source>
        <dbReference type="Pfam" id="PF01281"/>
    </source>
</evidence>
<keyword evidence="3 7" id="KW-0694">RNA-binding</keyword>
<evidence type="ECO:0000256" key="7">
    <source>
        <dbReference type="HAMAP-Rule" id="MF_00503"/>
    </source>
</evidence>
<evidence type="ECO:0000259" key="9">
    <source>
        <dbReference type="Pfam" id="PF03948"/>
    </source>
</evidence>
<dbReference type="GO" id="GO:1990904">
    <property type="term" value="C:ribonucleoprotein complex"/>
    <property type="evidence" value="ECO:0007669"/>
    <property type="project" value="UniProtKB-KW"/>
</dbReference>
<protein>
    <recommendedName>
        <fullName evidence="6 7">Large ribosomal subunit protein bL9</fullName>
    </recommendedName>
</protein>
<dbReference type="InterPro" id="IPR036935">
    <property type="entry name" value="Ribosomal_bL9_N_sf"/>
</dbReference>
<dbReference type="PANTHER" id="PTHR21368">
    <property type="entry name" value="50S RIBOSOMAL PROTEIN L9"/>
    <property type="match status" value="1"/>
</dbReference>
<feature type="domain" description="Ribosomal protein L9" evidence="8">
    <location>
        <begin position="1"/>
        <end position="44"/>
    </location>
</feature>
<sequence>MKVVLLENVEKIGKKYDIKEVADGFARNFLIPKNLAKVATKEMIEWTELQKEVAAKKAEEDLKKTQGMASSIDGQEVIMQVKIGDEGQLFESINAQKIVERLKEMGFEIKKSQLDLPEPIKEVGEYPIRVKLEHNLEAQIQVIINEKEKPADEEE</sequence>
<comment type="function">
    <text evidence="7">Binds to the 23S rRNA.</text>
</comment>
<comment type="caution">
    <text evidence="10">The sequence shown here is derived from an EMBL/GenBank/DDBJ whole genome shotgun (WGS) entry which is preliminary data.</text>
</comment>
<dbReference type="AlphaFoldDB" id="A0A1G2QQA5"/>
<dbReference type="InterPro" id="IPR020069">
    <property type="entry name" value="Ribosomal_bL9_C"/>
</dbReference>
<keyword evidence="4 7" id="KW-0689">Ribosomal protein</keyword>
<dbReference type="SUPFAM" id="SSF55658">
    <property type="entry name" value="L9 N-domain-like"/>
    <property type="match status" value="1"/>
</dbReference>
<dbReference type="InterPro" id="IPR020594">
    <property type="entry name" value="Ribosomal_bL9_bac/chp"/>
</dbReference>
<dbReference type="GO" id="GO:0003735">
    <property type="term" value="F:structural constituent of ribosome"/>
    <property type="evidence" value="ECO:0007669"/>
    <property type="project" value="InterPro"/>
</dbReference>
<dbReference type="STRING" id="1802443.A2117_02265"/>
<dbReference type="NCBIfam" id="TIGR00158">
    <property type="entry name" value="L9"/>
    <property type="match status" value="1"/>
</dbReference>
<dbReference type="Proteomes" id="UP000179245">
    <property type="component" value="Unassembled WGS sequence"/>
</dbReference>
<evidence type="ECO:0000256" key="1">
    <source>
        <dbReference type="ARBA" id="ARBA00010605"/>
    </source>
</evidence>
<evidence type="ECO:0000313" key="10">
    <source>
        <dbReference type="EMBL" id="OHA62658.1"/>
    </source>
</evidence>
<evidence type="ECO:0000256" key="3">
    <source>
        <dbReference type="ARBA" id="ARBA00022884"/>
    </source>
</evidence>
<evidence type="ECO:0000256" key="5">
    <source>
        <dbReference type="ARBA" id="ARBA00023274"/>
    </source>
</evidence>